<accession>A0AAN9EL48</accession>
<feature type="region of interest" description="Disordered" evidence="1">
    <location>
        <begin position="1"/>
        <end position="31"/>
    </location>
</feature>
<dbReference type="Proteomes" id="UP001372338">
    <property type="component" value="Unassembled WGS sequence"/>
</dbReference>
<gene>
    <name evidence="2" type="ORF">RIF29_24874</name>
</gene>
<dbReference type="EMBL" id="JAYWIO010000005">
    <property type="protein sequence ID" value="KAK7259272.1"/>
    <property type="molecule type" value="Genomic_DNA"/>
</dbReference>
<protein>
    <submittedName>
        <fullName evidence="2">Uncharacterized protein</fullName>
    </submittedName>
</protein>
<feature type="region of interest" description="Disordered" evidence="1">
    <location>
        <begin position="125"/>
        <end position="162"/>
    </location>
</feature>
<evidence type="ECO:0000256" key="1">
    <source>
        <dbReference type="SAM" id="MobiDB-lite"/>
    </source>
</evidence>
<feature type="region of interest" description="Disordered" evidence="1">
    <location>
        <begin position="253"/>
        <end position="298"/>
    </location>
</feature>
<reference evidence="2 3" key="1">
    <citation type="submission" date="2024-01" db="EMBL/GenBank/DDBJ databases">
        <title>The genomes of 5 underutilized Papilionoideae crops provide insights into root nodulation and disease resistanc.</title>
        <authorList>
            <person name="Yuan L."/>
        </authorList>
    </citation>
    <scope>NUCLEOTIDE SEQUENCE [LARGE SCALE GENOMIC DNA]</scope>
    <source>
        <strain evidence="2">ZHUSHIDOU_FW_LH</strain>
        <tissue evidence="2">Leaf</tissue>
    </source>
</reference>
<keyword evidence="3" id="KW-1185">Reference proteome</keyword>
<organism evidence="2 3">
    <name type="scientific">Crotalaria pallida</name>
    <name type="common">Smooth rattlebox</name>
    <name type="synonym">Crotalaria striata</name>
    <dbReference type="NCBI Taxonomy" id="3830"/>
    <lineage>
        <taxon>Eukaryota</taxon>
        <taxon>Viridiplantae</taxon>
        <taxon>Streptophyta</taxon>
        <taxon>Embryophyta</taxon>
        <taxon>Tracheophyta</taxon>
        <taxon>Spermatophyta</taxon>
        <taxon>Magnoliopsida</taxon>
        <taxon>eudicotyledons</taxon>
        <taxon>Gunneridae</taxon>
        <taxon>Pentapetalae</taxon>
        <taxon>rosids</taxon>
        <taxon>fabids</taxon>
        <taxon>Fabales</taxon>
        <taxon>Fabaceae</taxon>
        <taxon>Papilionoideae</taxon>
        <taxon>50 kb inversion clade</taxon>
        <taxon>genistoids sensu lato</taxon>
        <taxon>core genistoids</taxon>
        <taxon>Crotalarieae</taxon>
        <taxon>Crotalaria</taxon>
    </lineage>
</organism>
<name>A0AAN9EL48_CROPI</name>
<comment type="caution">
    <text evidence="2">The sequence shown here is derived from an EMBL/GenBank/DDBJ whole genome shotgun (WGS) entry which is preliminary data.</text>
</comment>
<evidence type="ECO:0000313" key="2">
    <source>
        <dbReference type="EMBL" id="KAK7259272.1"/>
    </source>
</evidence>
<proteinExistence type="predicted"/>
<evidence type="ECO:0000313" key="3">
    <source>
        <dbReference type="Proteomes" id="UP001372338"/>
    </source>
</evidence>
<sequence length="298" mass="33516">MSTDIQKVPQSMAAKDGEHPIPGTDSMHVDQGSTHILNPEIAGDVVMRENIPAKEEESKYGPWMIASRNYRRKNLDLKRRDLTIREKRNVQTVMDPIAGGSRFNALAQEDVEILHVPNGLEDTSCIEGSDLNNSVAPSKPKTKAQKAPPKGPRISSNKPNRQIRLPVQTNIENSNKNAKQSEEDNLIQTKLNSDMQQSARHEKMEMEKLILDTMSRYQNQMWKDHKAGKYVDNLFGNFIPVVRNGELEFLRRQSARSKDPNDVAEGNSSENRETESPRGANQKDANGTTVSLDRDSKC</sequence>
<dbReference type="AlphaFoldDB" id="A0AAN9EL48"/>